<dbReference type="InterPro" id="IPR020811">
    <property type="entry name" value="Enolase_N"/>
</dbReference>
<feature type="active site" description="Proton donor" evidence="12 13">
    <location>
        <position position="206"/>
    </location>
</feature>
<evidence type="ECO:0000256" key="13">
    <source>
        <dbReference type="PIRSR" id="PIRSR001400-1"/>
    </source>
</evidence>
<dbReference type="InterPro" id="IPR029017">
    <property type="entry name" value="Enolase-like_N"/>
</dbReference>
<keyword evidence="7 12" id="KW-0479">Metal-binding</keyword>
<keyword evidence="6 12" id="KW-0964">Secreted</keyword>
<evidence type="ECO:0000313" key="19">
    <source>
        <dbReference type="Proteomes" id="UP000275473"/>
    </source>
</evidence>
<feature type="binding site" evidence="14">
    <location>
        <position position="165"/>
    </location>
    <ligand>
        <name>substrate</name>
    </ligand>
</feature>
<sequence>MPIITGVQAREVLDSRGNPTVEVEVFTESGAFGRAIVPSGASTGEHEAVELRDGDKSRYLGKGVLKAVEHVNNEIAEEIEEIFSVLDQVSIDKALIELDGTDNKGRLGANAILGVSMAVAHAAADYLDMPLYQYLGGFNAKQLPVPMMNILNGGEHADNNVDIQEFMVMPVGAESFRHALRMGAEIFHNLKSVLKEKGYNTAVGDEGGFAPNLKSNEEALTTILEAIEKSGYQPGQDVLLAMDVASSEIYDKEKGVYNLPGDNTVKTSEEMVDWYEELCNKYPIVSIEDGLDENDWDGHKLLTERIGSKVQLVGDDLFVTNTTKLAQGIEQGVGNSILIKVNQIGTLTETFDAIEMAKRAGYTAVISHRSGESEDVTIADIAVATNAGQIKTGAPSRTDRVAKYNQLLRIEDQLHETAEYLGAKTFYNLKK</sequence>
<dbReference type="UniPathway" id="UPA00109">
    <property type="reaction ID" value="UER00187"/>
</dbReference>
<keyword evidence="18" id="KW-0670">Pyruvate</keyword>
<evidence type="ECO:0000256" key="8">
    <source>
        <dbReference type="ARBA" id="ARBA00022842"/>
    </source>
</evidence>
<dbReference type="NCBIfam" id="TIGR01060">
    <property type="entry name" value="eno"/>
    <property type="match status" value="1"/>
</dbReference>
<dbReference type="Gene3D" id="3.30.390.10">
    <property type="entry name" value="Enolase-like, N-terminal domain"/>
    <property type="match status" value="1"/>
</dbReference>
<comment type="cofactor">
    <cofactor evidence="12">
        <name>Mg(2+)</name>
        <dbReference type="ChEBI" id="CHEBI:18420"/>
    </cofactor>
    <text evidence="12">Binds a second Mg(2+) ion via substrate during catalysis.</text>
</comment>
<dbReference type="GO" id="GO:0006096">
    <property type="term" value="P:glycolytic process"/>
    <property type="evidence" value="ECO:0007669"/>
    <property type="project" value="UniProtKB-UniRule"/>
</dbReference>
<keyword evidence="8 12" id="KW-0460">Magnesium</keyword>
<dbReference type="PROSITE" id="PS00164">
    <property type="entry name" value="ENOLASE"/>
    <property type="match status" value="1"/>
</dbReference>
<feature type="binding site" evidence="14">
    <location>
        <position position="391"/>
    </location>
    <ligand>
        <name>substrate</name>
    </ligand>
</feature>
<dbReference type="Proteomes" id="UP000275473">
    <property type="component" value="Unassembled WGS sequence"/>
</dbReference>
<dbReference type="GO" id="GO:0000287">
    <property type="term" value="F:magnesium ion binding"/>
    <property type="evidence" value="ECO:0007669"/>
    <property type="project" value="UniProtKB-UniRule"/>
</dbReference>
<dbReference type="GO" id="GO:0000015">
    <property type="term" value="C:phosphopyruvate hydratase complex"/>
    <property type="evidence" value="ECO:0007669"/>
    <property type="project" value="InterPro"/>
</dbReference>
<dbReference type="GO" id="GO:0004634">
    <property type="term" value="F:phosphopyruvate hydratase activity"/>
    <property type="evidence" value="ECO:0007669"/>
    <property type="project" value="UniProtKB-UniRule"/>
</dbReference>
<comment type="pathway">
    <text evidence="1 12">Carbohydrate degradation; glycolysis; pyruvate from D-glyceraldehyde 3-phosphate: step 4/5.</text>
</comment>
<evidence type="ECO:0000256" key="3">
    <source>
        <dbReference type="ARBA" id="ARBA00012058"/>
    </source>
</evidence>
<feature type="binding site" evidence="14">
    <location>
        <begin position="367"/>
        <end position="370"/>
    </location>
    <ligand>
        <name>substrate</name>
    </ligand>
</feature>
<dbReference type="Pfam" id="PF03952">
    <property type="entry name" value="Enolase_N"/>
    <property type="match status" value="1"/>
</dbReference>
<dbReference type="EC" id="4.2.1.11" evidence="3 12"/>
<dbReference type="PRINTS" id="PR00148">
    <property type="entry name" value="ENOLASE"/>
</dbReference>
<feature type="domain" description="Enolase C-terminal TIM barrel" evidence="16">
    <location>
        <begin position="140"/>
        <end position="428"/>
    </location>
</feature>
<evidence type="ECO:0000256" key="2">
    <source>
        <dbReference type="ARBA" id="ARBA00009604"/>
    </source>
</evidence>
<dbReference type="HAMAP" id="MF_00318">
    <property type="entry name" value="Enolase"/>
    <property type="match status" value="1"/>
</dbReference>
<feature type="binding site" evidence="12">
    <location>
        <position position="340"/>
    </location>
    <ligand>
        <name>(2R)-2-phosphoglycerate</name>
        <dbReference type="ChEBI" id="CHEBI:58289"/>
    </ligand>
</feature>
<keyword evidence="19" id="KW-1185">Reference proteome</keyword>
<feature type="binding site" evidence="12 15">
    <location>
        <position position="288"/>
    </location>
    <ligand>
        <name>Mg(2+)</name>
        <dbReference type="ChEBI" id="CHEBI:18420"/>
    </ligand>
</feature>
<feature type="binding site" evidence="12">
    <location>
        <position position="164"/>
    </location>
    <ligand>
        <name>(2R)-2-phosphoglycerate</name>
        <dbReference type="ChEBI" id="CHEBI:58289"/>
    </ligand>
</feature>
<comment type="subcellular location">
    <subcellularLocation>
        <location evidence="12">Cytoplasm</location>
    </subcellularLocation>
    <subcellularLocation>
        <location evidence="12">Secreted</location>
    </subcellularLocation>
    <subcellularLocation>
        <location evidence="12">Cell surface</location>
    </subcellularLocation>
    <text evidence="12">Fractions of enolase are present in both the cytoplasm and on the cell surface.</text>
</comment>
<dbReference type="GO" id="GO:0009986">
    <property type="term" value="C:cell surface"/>
    <property type="evidence" value="ECO:0007669"/>
    <property type="project" value="UniProtKB-SubCell"/>
</dbReference>
<evidence type="ECO:0000256" key="4">
    <source>
        <dbReference type="ARBA" id="ARBA00017068"/>
    </source>
</evidence>
<feature type="binding site" evidence="12 15">
    <location>
        <position position="243"/>
    </location>
    <ligand>
        <name>Mg(2+)</name>
        <dbReference type="ChEBI" id="CHEBI:18420"/>
    </ligand>
</feature>
<accession>A0A3M8P6L9</accession>
<dbReference type="AlphaFoldDB" id="A0A3M8P6L9"/>
<organism evidence="18 19">
    <name type="scientific">Planococcus salinus</name>
    <dbReference type="NCBI Taxonomy" id="1848460"/>
    <lineage>
        <taxon>Bacteria</taxon>
        <taxon>Bacillati</taxon>
        <taxon>Bacillota</taxon>
        <taxon>Bacilli</taxon>
        <taxon>Bacillales</taxon>
        <taxon>Caryophanaceae</taxon>
        <taxon>Planococcus</taxon>
    </lineage>
</organism>
<gene>
    <name evidence="12" type="primary">eno</name>
    <name evidence="18" type="ORF">EEX84_09610</name>
</gene>
<name>A0A3M8P6L9_9BACL</name>
<dbReference type="SFLD" id="SFLDG00178">
    <property type="entry name" value="enolase"/>
    <property type="match status" value="1"/>
</dbReference>
<dbReference type="FunFam" id="3.20.20.120:FF:000001">
    <property type="entry name" value="Enolase"/>
    <property type="match status" value="1"/>
</dbReference>
<dbReference type="SFLD" id="SFLDF00002">
    <property type="entry name" value="enolase"/>
    <property type="match status" value="1"/>
</dbReference>
<dbReference type="PANTHER" id="PTHR11902:SF1">
    <property type="entry name" value="ENOLASE"/>
    <property type="match status" value="1"/>
</dbReference>
<keyword evidence="9 12" id="KW-0324">Glycolysis</keyword>
<evidence type="ECO:0000256" key="14">
    <source>
        <dbReference type="PIRSR" id="PIRSR001400-2"/>
    </source>
</evidence>
<evidence type="ECO:0000256" key="11">
    <source>
        <dbReference type="ARBA" id="ARBA00048951"/>
    </source>
</evidence>
<evidence type="ECO:0000256" key="10">
    <source>
        <dbReference type="ARBA" id="ARBA00023239"/>
    </source>
</evidence>
<protein>
    <recommendedName>
        <fullName evidence="4 12">Enolase</fullName>
        <ecNumber evidence="3 12">4.2.1.11</ecNumber>
    </recommendedName>
    <alternativeName>
        <fullName evidence="12">2-phospho-D-glycerate hydro-lyase</fullName>
    </alternativeName>
    <alternativeName>
        <fullName evidence="12">2-phosphoglycerate dehydratase</fullName>
    </alternativeName>
</protein>
<keyword evidence="5 12" id="KW-0963">Cytoplasm</keyword>
<feature type="binding site" evidence="12">
    <location>
        <position position="369"/>
    </location>
    <ligand>
        <name>(2R)-2-phosphoglycerate</name>
        <dbReference type="ChEBI" id="CHEBI:58289"/>
    </ligand>
</feature>
<dbReference type="SFLD" id="SFLDS00001">
    <property type="entry name" value="Enolase"/>
    <property type="match status" value="1"/>
</dbReference>
<evidence type="ECO:0000256" key="12">
    <source>
        <dbReference type="HAMAP-Rule" id="MF_00318"/>
    </source>
</evidence>
<dbReference type="PIRSF" id="PIRSF001400">
    <property type="entry name" value="Enolase"/>
    <property type="match status" value="1"/>
</dbReference>
<dbReference type="GO" id="GO:0005576">
    <property type="term" value="C:extracellular region"/>
    <property type="evidence" value="ECO:0007669"/>
    <property type="project" value="UniProtKB-SubCell"/>
</dbReference>
<keyword evidence="10 12" id="KW-0456">Lyase</keyword>
<dbReference type="SMART" id="SM01192">
    <property type="entry name" value="Enolase_C"/>
    <property type="match status" value="1"/>
</dbReference>
<comment type="similarity">
    <text evidence="2 12">Belongs to the enolase family.</text>
</comment>
<dbReference type="FunFam" id="3.30.390.10:FF:000001">
    <property type="entry name" value="Enolase"/>
    <property type="match status" value="1"/>
</dbReference>
<feature type="binding site" evidence="14">
    <location>
        <position position="156"/>
    </location>
    <ligand>
        <name>substrate</name>
    </ligand>
</feature>
<dbReference type="Gene3D" id="3.20.20.120">
    <property type="entry name" value="Enolase-like C-terminal domain"/>
    <property type="match status" value="1"/>
</dbReference>
<dbReference type="PANTHER" id="PTHR11902">
    <property type="entry name" value="ENOLASE"/>
    <property type="match status" value="1"/>
</dbReference>
<feature type="binding site" evidence="14">
    <location>
        <position position="288"/>
    </location>
    <ligand>
        <name>substrate</name>
    </ligand>
</feature>
<dbReference type="InterPro" id="IPR020809">
    <property type="entry name" value="Enolase_CS"/>
</dbReference>
<comment type="function">
    <text evidence="12">Catalyzes the reversible conversion of 2-phosphoglycerate (2-PG) into phosphoenolpyruvate (PEP). It is essential for the degradation of carbohydrates via glycolysis.</text>
</comment>
<comment type="caution">
    <text evidence="18">The sequence shown here is derived from an EMBL/GenBank/DDBJ whole genome shotgun (WGS) entry which is preliminary data.</text>
</comment>
<evidence type="ECO:0000256" key="6">
    <source>
        <dbReference type="ARBA" id="ARBA00022525"/>
    </source>
</evidence>
<comment type="catalytic activity">
    <reaction evidence="11">
        <text>(2R)-2-phosphoglycerate = phosphoenolpyruvate + H2O</text>
        <dbReference type="Rhea" id="RHEA:10164"/>
        <dbReference type="ChEBI" id="CHEBI:15377"/>
        <dbReference type="ChEBI" id="CHEBI:58289"/>
        <dbReference type="ChEBI" id="CHEBI:58702"/>
        <dbReference type="EC" id="4.2.1.11"/>
    </reaction>
    <physiologicalReaction direction="left-to-right" evidence="11">
        <dbReference type="Rhea" id="RHEA:10165"/>
    </physiologicalReaction>
</comment>
<feature type="binding site" evidence="14">
    <location>
        <position position="315"/>
    </location>
    <ligand>
        <name>substrate</name>
    </ligand>
</feature>
<evidence type="ECO:0000259" key="17">
    <source>
        <dbReference type="SMART" id="SM01193"/>
    </source>
</evidence>
<feature type="active site" description="Proton acceptor" evidence="12 13">
    <location>
        <position position="340"/>
    </location>
</feature>
<comment type="cofactor">
    <cofactor evidence="15">
        <name>Mg(2+)</name>
        <dbReference type="ChEBI" id="CHEBI:18420"/>
    </cofactor>
    <text evidence="15">Mg(2+) is required for catalysis and for stabilizing the dimer.</text>
</comment>
<evidence type="ECO:0000313" key="18">
    <source>
        <dbReference type="EMBL" id="RNF39333.1"/>
    </source>
</evidence>
<dbReference type="InterPro" id="IPR036849">
    <property type="entry name" value="Enolase-like_C_sf"/>
</dbReference>
<dbReference type="SUPFAM" id="SSF51604">
    <property type="entry name" value="Enolase C-terminal domain-like"/>
    <property type="match status" value="1"/>
</dbReference>
<feature type="binding site" evidence="12">
    <location>
        <position position="370"/>
    </location>
    <ligand>
        <name>(2R)-2-phosphoglycerate</name>
        <dbReference type="ChEBI" id="CHEBI:58289"/>
    </ligand>
</feature>
<evidence type="ECO:0000256" key="5">
    <source>
        <dbReference type="ARBA" id="ARBA00022490"/>
    </source>
</evidence>
<feature type="domain" description="Enolase N-terminal" evidence="17">
    <location>
        <begin position="4"/>
        <end position="135"/>
    </location>
</feature>
<dbReference type="RefSeq" id="WP_123165424.1">
    <property type="nucleotide sequence ID" value="NZ_RIAX01000006.1"/>
</dbReference>
<evidence type="ECO:0000256" key="9">
    <source>
        <dbReference type="ARBA" id="ARBA00023152"/>
    </source>
</evidence>
<evidence type="ECO:0000256" key="1">
    <source>
        <dbReference type="ARBA" id="ARBA00005031"/>
    </source>
</evidence>
<dbReference type="InterPro" id="IPR020810">
    <property type="entry name" value="Enolase_C"/>
</dbReference>
<evidence type="ECO:0000259" key="16">
    <source>
        <dbReference type="SMART" id="SM01192"/>
    </source>
</evidence>
<dbReference type="Pfam" id="PF00113">
    <property type="entry name" value="Enolase_C"/>
    <property type="match status" value="1"/>
</dbReference>
<dbReference type="CDD" id="cd03313">
    <property type="entry name" value="enolase"/>
    <property type="match status" value="1"/>
</dbReference>
<feature type="binding site" evidence="12">
    <location>
        <position position="391"/>
    </location>
    <ligand>
        <name>(2R)-2-phosphoglycerate</name>
        <dbReference type="ChEBI" id="CHEBI:58289"/>
    </ligand>
</feature>
<feature type="binding site" evidence="12 15">
    <location>
        <position position="315"/>
    </location>
    <ligand>
        <name>Mg(2+)</name>
        <dbReference type="ChEBI" id="CHEBI:18420"/>
    </ligand>
</feature>
<evidence type="ECO:0000256" key="7">
    <source>
        <dbReference type="ARBA" id="ARBA00022723"/>
    </source>
</evidence>
<dbReference type="EMBL" id="RIAX01000006">
    <property type="protein sequence ID" value="RNF39333.1"/>
    <property type="molecule type" value="Genomic_DNA"/>
</dbReference>
<dbReference type="OrthoDB" id="9804716at2"/>
<evidence type="ECO:0000256" key="15">
    <source>
        <dbReference type="PIRSR" id="PIRSR001400-3"/>
    </source>
</evidence>
<dbReference type="SMART" id="SM01193">
    <property type="entry name" value="Enolase_N"/>
    <property type="match status" value="1"/>
</dbReference>
<dbReference type="SUPFAM" id="SSF54826">
    <property type="entry name" value="Enolase N-terminal domain-like"/>
    <property type="match status" value="1"/>
</dbReference>
<reference evidence="18 19" key="1">
    <citation type="journal article" date="2018" name="Int. J. Syst. Evol. Microbiol.">
        <title>Planococcus salinus sp. nov., a moderately halophilic bacterium isolated from a saline-alkali soil.</title>
        <authorList>
            <person name="Gan L."/>
        </authorList>
    </citation>
    <scope>NUCLEOTIDE SEQUENCE [LARGE SCALE GENOMIC DNA]</scope>
    <source>
        <strain evidence="18 19">LCB217</strain>
    </source>
</reference>
<proteinExistence type="inferred from homology"/>
<dbReference type="InterPro" id="IPR000941">
    <property type="entry name" value="Enolase"/>
</dbReference>